<organism evidence="1 2">
    <name type="scientific">Candidatus Accumulibacter affinis</name>
    <dbReference type="NCBI Taxonomy" id="2954384"/>
    <lineage>
        <taxon>Bacteria</taxon>
        <taxon>Pseudomonadati</taxon>
        <taxon>Pseudomonadota</taxon>
        <taxon>Betaproteobacteria</taxon>
        <taxon>Candidatus Accumulibacter</taxon>
    </lineage>
</organism>
<evidence type="ECO:0000313" key="2">
    <source>
        <dbReference type="Proteomes" id="UP000706151"/>
    </source>
</evidence>
<dbReference type="Proteomes" id="UP000706151">
    <property type="component" value="Unassembled WGS sequence"/>
</dbReference>
<name>A0A935TDD5_9PROT</name>
<dbReference type="AlphaFoldDB" id="A0A935TDD5"/>
<protein>
    <submittedName>
        <fullName evidence="1">Uncharacterized protein</fullName>
    </submittedName>
</protein>
<dbReference type="EMBL" id="JADJOT010000012">
    <property type="protein sequence ID" value="MBK7956451.1"/>
    <property type="molecule type" value="Genomic_DNA"/>
</dbReference>
<dbReference type="InterPro" id="IPR056955">
    <property type="entry name" value="ORC-CDC6-like"/>
</dbReference>
<reference evidence="1 2" key="1">
    <citation type="submission" date="2020-10" db="EMBL/GenBank/DDBJ databases">
        <title>Connecting structure to function with the recovery of over 1000 high-quality activated sludge metagenome-assembled genomes encoding full-length rRNA genes using long-read sequencing.</title>
        <authorList>
            <person name="Singleton C.M."/>
            <person name="Petriglieri F."/>
            <person name="Kristensen J.M."/>
            <person name="Kirkegaard R.H."/>
            <person name="Michaelsen T.Y."/>
            <person name="Andersen M.H."/>
            <person name="Karst S.M."/>
            <person name="Dueholm M.S."/>
            <person name="Nielsen P.H."/>
            <person name="Albertsen M."/>
        </authorList>
    </citation>
    <scope>NUCLEOTIDE SEQUENCE [LARGE SCALE GENOMIC DNA]</scope>
    <source>
        <strain evidence="1">Fred_18-Q3-R57-64_BAT3C.720</strain>
    </source>
</reference>
<evidence type="ECO:0000313" key="1">
    <source>
        <dbReference type="EMBL" id="MBK7956451.1"/>
    </source>
</evidence>
<gene>
    <name evidence="1" type="ORF">IPK02_22285</name>
</gene>
<sequence length="625" mass="70224">MDNSIGFFSSFNARHLDAEQVAQSFVPSPKFMQLLGVQNSLLVGARGSGKTHMLKMLQPKALNALDHIDADHIRANIPYWGVFVPADEAWHQQIESSTEFLLENIKKQFRSAVFATHVQRSLIDCFLQLTYDRPSIDSGFALVRLTTGQEAELCGNLAASWKLAPRVHSIAGIRQSLVDRLADLYEAAESDGPLLEVLKNCQRQPIQAALRGINAFDSIINRYEGRWCLMFDELEIAPVEVQHVLFRSLRSTDQKLLFKLALSPSTQAAKIFQEALGPTAGNDFEEISLYSDPREAAVFCEQLWRRISKGTNAQQIPPSAVLGHSIFHGPETIKPYAQGGHWQGASTSLARKDLSYCAFLEHYNIDPFALDKAQPSQKDAVVRKIGPIVGFRDFMIKWNSDLKRTEIRKDKARPAKIYSGWEVLCLVSEGNPRWFTGIAKHLLLRRERSPSRKELSVESQYDALVSASRKFMDYVATIPRPVCSGLSTTEGGLKSLVDILVKLFRSEVLDNDFSLEPVLSFRVDASVPDDIRQAIFDGLYSGAFIPVGDVDRQFAFSHDLTDQNLRTTYLLAPLEFLPLRTGKSRNLSTLLKHFNSGNTRQMIRRNSKTHGIQLLTDPQSKLFNE</sequence>
<comment type="caution">
    <text evidence="1">The sequence shown here is derived from an EMBL/GenBank/DDBJ whole genome shotgun (WGS) entry which is preliminary data.</text>
</comment>
<dbReference type="Pfam" id="PF24389">
    <property type="entry name" value="ORC-CDC6-like"/>
    <property type="match status" value="1"/>
</dbReference>
<accession>A0A935TDD5</accession>
<proteinExistence type="predicted"/>